<feature type="region of interest" description="Disordered" evidence="3">
    <location>
        <begin position="449"/>
        <end position="469"/>
    </location>
</feature>
<dbReference type="OrthoDB" id="8189155at2"/>
<dbReference type="EMBL" id="VNIP01000013">
    <property type="protein sequence ID" value="KAA1177254.1"/>
    <property type="molecule type" value="Genomic_DNA"/>
</dbReference>
<keyword evidence="4" id="KW-0472">Membrane</keyword>
<accession>A0A5B0VS04</accession>
<keyword evidence="4" id="KW-1133">Transmembrane helix</keyword>
<comment type="subcellular location">
    <subcellularLocation>
        <location evidence="1">Cell envelope</location>
    </subcellularLocation>
</comment>
<feature type="compositionally biased region" description="Basic and acidic residues" evidence="3">
    <location>
        <begin position="453"/>
        <end position="464"/>
    </location>
</feature>
<evidence type="ECO:0000256" key="4">
    <source>
        <dbReference type="SAM" id="Phobius"/>
    </source>
</evidence>
<dbReference type="GO" id="GO:0030313">
    <property type="term" value="C:cell envelope"/>
    <property type="evidence" value="ECO:0007669"/>
    <property type="project" value="UniProtKB-SubCell"/>
</dbReference>
<keyword evidence="4" id="KW-0812">Transmembrane</keyword>
<proteinExistence type="predicted"/>
<keyword evidence="2" id="KW-0175">Coiled coil</keyword>
<organism evidence="5 6">
    <name type="scientific">Rhizobium tropici</name>
    <dbReference type="NCBI Taxonomy" id="398"/>
    <lineage>
        <taxon>Bacteria</taxon>
        <taxon>Pseudomonadati</taxon>
        <taxon>Pseudomonadota</taxon>
        <taxon>Alphaproteobacteria</taxon>
        <taxon>Hyphomicrobiales</taxon>
        <taxon>Rhizobiaceae</taxon>
        <taxon>Rhizobium/Agrobacterium group</taxon>
        <taxon>Rhizobium</taxon>
    </lineage>
</organism>
<protein>
    <submittedName>
        <fullName evidence="5">HlyD family efflux transporter periplasmic adaptor subunit</fullName>
    </submittedName>
</protein>
<dbReference type="PANTHER" id="PTHR32347:SF29">
    <property type="entry name" value="UPF0194 MEMBRANE PROTEIN YBHG"/>
    <property type="match status" value="1"/>
</dbReference>
<dbReference type="InterPro" id="IPR050465">
    <property type="entry name" value="UPF0194_transport"/>
</dbReference>
<evidence type="ECO:0000256" key="2">
    <source>
        <dbReference type="ARBA" id="ARBA00023054"/>
    </source>
</evidence>
<reference evidence="5 6" key="1">
    <citation type="submission" date="2019-07" db="EMBL/GenBank/DDBJ databases">
        <title>The Draft Genome Sequence of Rhizobium tropici SARCC-755 Associated with Superior Nodulation on Pigeonpea (Cajanus cajan (L.) Millsp.).</title>
        <authorList>
            <person name="Bopape F.L."/>
            <person name="Hassen A.I."/>
            <person name="Swanevelder Z.H."/>
            <person name="Gwata E.T."/>
        </authorList>
    </citation>
    <scope>NUCLEOTIDE SEQUENCE [LARGE SCALE GENOMIC DNA]</scope>
    <source>
        <strain evidence="5 6">SARCC-755</strain>
    </source>
</reference>
<evidence type="ECO:0000256" key="1">
    <source>
        <dbReference type="ARBA" id="ARBA00004196"/>
    </source>
</evidence>
<evidence type="ECO:0000313" key="6">
    <source>
        <dbReference type="Proteomes" id="UP000323608"/>
    </source>
</evidence>
<evidence type="ECO:0000256" key="3">
    <source>
        <dbReference type="SAM" id="MobiDB-lite"/>
    </source>
</evidence>
<sequence>MFSLLKSNYNQKNGASVRLSSYAVLGVIGTVFASSAFPPFFTSTSSRAVINAPLVPLTTPISGKVASLGSADQITVENDRVDNSTLIGLKVQLVALHDELAQKNGIVADYAQRIKDFENDLAGQQAALLARSNADLKAAEAALEMVTYSSRIAKAEAARKLKLMARGIAAGTQDEVADTVRLEDAKLEAAGLSVAKLKAEVDFARQGIYVGADLQSLQNLQQEIRTRKADLLQIKMQIATMRSKEAELSSLVVTEGERVQRLARAELHIPQTSQLYKPVAASGREVTAGDTLAEMLDCRDAFVVAIFSERQAQALAVGSKVQVRADGWARVADGTITRLVPRTTDRVDLDYAVPFPPTERRELYVYIRLTEPDQAVFRDNQFCSVGTWVDVTMPEQWLQKTQEYIREASTSLIGIAQASAAQWPAAETELNGLEQRPAVRLGAAKGIGRGMKGPRDISAPEERPAVQSSRAVDLLNERMAILPAKS</sequence>
<comment type="caution">
    <text evidence="5">The sequence shown here is derived from an EMBL/GenBank/DDBJ whole genome shotgun (WGS) entry which is preliminary data.</text>
</comment>
<evidence type="ECO:0000313" key="5">
    <source>
        <dbReference type="EMBL" id="KAA1177254.1"/>
    </source>
</evidence>
<dbReference type="AlphaFoldDB" id="A0A5B0VS04"/>
<feature type="transmembrane region" description="Helical" evidence="4">
    <location>
        <begin position="21"/>
        <end position="41"/>
    </location>
</feature>
<dbReference type="Proteomes" id="UP000323608">
    <property type="component" value="Unassembled WGS sequence"/>
</dbReference>
<gene>
    <name evidence="5" type="ORF">FP026_25510</name>
</gene>
<dbReference type="PANTHER" id="PTHR32347">
    <property type="entry name" value="EFFLUX SYSTEM COMPONENT YKNX-RELATED"/>
    <property type="match status" value="1"/>
</dbReference>
<name>A0A5B0VS04_RHITR</name>